<feature type="domain" description="AB hydrolase-1" evidence="1">
    <location>
        <begin position="21"/>
        <end position="209"/>
    </location>
</feature>
<dbReference type="EMBL" id="JAZEWV010000003">
    <property type="protein sequence ID" value="MEE4541451.1"/>
    <property type="molecule type" value="Genomic_DNA"/>
</dbReference>
<dbReference type="Pfam" id="PF12697">
    <property type="entry name" value="Abhydrolase_6"/>
    <property type="match status" value="1"/>
</dbReference>
<name>A0ABU7P6K5_9ACTN</name>
<keyword evidence="3" id="KW-1185">Reference proteome</keyword>
<evidence type="ECO:0000313" key="3">
    <source>
        <dbReference type="Proteomes" id="UP001344658"/>
    </source>
</evidence>
<evidence type="ECO:0000259" key="1">
    <source>
        <dbReference type="Pfam" id="PF12697"/>
    </source>
</evidence>
<dbReference type="Gene3D" id="3.40.50.1820">
    <property type="entry name" value="alpha/beta hydrolase"/>
    <property type="match status" value="1"/>
</dbReference>
<reference evidence="2 3" key="1">
    <citation type="submission" date="2023-12" db="EMBL/GenBank/DDBJ databases">
        <title>Streptomyces sp. V4-01.</title>
        <authorList>
            <person name="Somphong A."/>
            <person name="Phongsopitanun W."/>
        </authorList>
    </citation>
    <scope>NUCLEOTIDE SEQUENCE [LARGE SCALE GENOMIC DNA]</scope>
    <source>
        <strain evidence="2 3">V4-01</strain>
    </source>
</reference>
<protein>
    <submittedName>
        <fullName evidence="2">Alpha/beta fold hydrolase</fullName>
    </submittedName>
</protein>
<accession>A0ABU7P6K5</accession>
<dbReference type="InterPro" id="IPR029058">
    <property type="entry name" value="AB_hydrolase_fold"/>
</dbReference>
<dbReference type="RefSeq" id="WP_330793338.1">
    <property type="nucleotide sequence ID" value="NZ_JAZEWV010000003.1"/>
</dbReference>
<proteinExistence type="predicted"/>
<evidence type="ECO:0000313" key="2">
    <source>
        <dbReference type="EMBL" id="MEE4541451.1"/>
    </source>
</evidence>
<organism evidence="2 3">
    <name type="scientific">Actinacidiphila polyblastidii</name>
    <dbReference type="NCBI Taxonomy" id="3110430"/>
    <lineage>
        <taxon>Bacteria</taxon>
        <taxon>Bacillati</taxon>
        <taxon>Actinomycetota</taxon>
        <taxon>Actinomycetes</taxon>
        <taxon>Kitasatosporales</taxon>
        <taxon>Streptomycetaceae</taxon>
        <taxon>Actinacidiphila</taxon>
    </lineage>
</organism>
<dbReference type="Proteomes" id="UP001344658">
    <property type="component" value="Unassembled WGS sequence"/>
</dbReference>
<comment type="caution">
    <text evidence="2">The sequence shown here is derived from an EMBL/GenBank/DDBJ whole genome shotgun (WGS) entry which is preliminary data.</text>
</comment>
<gene>
    <name evidence="2" type="ORF">V2S66_05645</name>
</gene>
<sequence>MDAYRGVAVRVPATGQAAAAVLVLHGGYEHGIARPGRLNPPARRMHPFIRAIAGAARDRDLVVAEARYRHRGWNGERADTARDAARALEELAALTGGAPVVMVGHSMGARAALRTAGTPTVAGVVALAAWCPPDEPVAHLGGARLVFVHARGDRITSPAASLAMAGRARAAGAQVARYEFPRGDHAMLRGAARWHRLTARAVCGLLGFAPLPSGAAQSFALPAASADGLTLPPG</sequence>
<dbReference type="InterPro" id="IPR000073">
    <property type="entry name" value="AB_hydrolase_1"/>
</dbReference>
<dbReference type="GO" id="GO:0016787">
    <property type="term" value="F:hydrolase activity"/>
    <property type="evidence" value="ECO:0007669"/>
    <property type="project" value="UniProtKB-KW"/>
</dbReference>
<dbReference type="SUPFAM" id="SSF53474">
    <property type="entry name" value="alpha/beta-Hydrolases"/>
    <property type="match status" value="1"/>
</dbReference>
<keyword evidence="2" id="KW-0378">Hydrolase</keyword>